<dbReference type="RefSeq" id="WP_204400508.1">
    <property type="nucleotide sequence ID" value="NZ_JAFBEE010000003.1"/>
</dbReference>
<dbReference type="Gene3D" id="3.40.50.300">
    <property type="entry name" value="P-loop containing nucleotide triphosphate hydrolases"/>
    <property type="match status" value="1"/>
</dbReference>
<keyword evidence="8 10" id="KW-0511">Multifunctional enzyme</keyword>
<keyword evidence="6 10" id="KW-0418">Kinase</keyword>
<feature type="active site" description="Proton acceptor; for phosphorylation activity. Proton donor; for dephosphorylation activity" evidence="10">
    <location>
        <position position="184"/>
    </location>
</feature>
<dbReference type="PANTHER" id="PTHR30305">
    <property type="entry name" value="PROTEIN YJDM-RELATED"/>
    <property type="match status" value="1"/>
</dbReference>
<gene>
    <name evidence="10" type="primary">hprK</name>
    <name evidence="13" type="ORF">JOC73_000742</name>
</gene>
<keyword evidence="4 10" id="KW-0808">Transferase</keyword>
<evidence type="ECO:0000256" key="5">
    <source>
        <dbReference type="ARBA" id="ARBA00022741"/>
    </source>
</evidence>
<evidence type="ECO:0000313" key="14">
    <source>
        <dbReference type="Proteomes" id="UP001314796"/>
    </source>
</evidence>
<comment type="cofactor">
    <cofactor evidence="10">
        <name>Mg(2+)</name>
        <dbReference type="ChEBI" id="CHEBI:18420"/>
    </cofactor>
</comment>
<keyword evidence="10" id="KW-0460">Magnesium</keyword>
<dbReference type="EC" id="2.7.11.-" evidence="10"/>
<comment type="subunit">
    <text evidence="10">Homohexamer.</text>
</comment>
<comment type="function">
    <text evidence="10">Catalyzes the ATP- as well as the pyrophosphate-dependent phosphorylation of a specific serine residue in HPr, a phosphocarrier protein of the phosphoenolpyruvate-dependent sugar phosphotransferase system (PTS). HprK/P also catalyzes the pyrophosphate-producing, inorganic phosphate-dependent dephosphorylation (phosphorolysis) of seryl-phosphorylated HPr (P-Ser-HPr). The two antagonistic activities of HprK/P are regulated by several intracellular metabolites, which change their concentration in response to the absence or presence of rapidly metabolisable carbon sources (glucose, fructose, etc.) in the growth medium. Therefore, by controlling the phosphorylation state of HPr, HPrK/P is a sensor enzyme that plays a major role in the regulation of carbon metabolism and sugar transport: it mediates carbon catabolite repression (CCR), and regulates PTS-catalyzed carbohydrate uptake and inducer exclusion.</text>
</comment>
<dbReference type="Pfam" id="PF02603">
    <property type="entry name" value="Hpr_kinase_N"/>
    <property type="match status" value="1"/>
</dbReference>
<accession>A0ABS2NMT4</accession>
<comment type="similarity">
    <text evidence="2 10">Belongs to the HPrK/P family.</text>
</comment>
<evidence type="ECO:0000256" key="2">
    <source>
        <dbReference type="ARBA" id="ARBA00006883"/>
    </source>
</evidence>
<dbReference type="NCBIfam" id="TIGR00679">
    <property type="entry name" value="hpr-ser"/>
    <property type="match status" value="1"/>
</dbReference>
<evidence type="ECO:0000256" key="6">
    <source>
        <dbReference type="ARBA" id="ARBA00022777"/>
    </source>
</evidence>
<comment type="miscellaneous">
    <text evidence="10">Both phosphorylation and phosphorolysis are carried out by the same active site and suggest a common mechanism for both reactions.</text>
</comment>
<dbReference type="HAMAP" id="MF_01249">
    <property type="entry name" value="HPr_kinase"/>
    <property type="match status" value="1"/>
</dbReference>
<dbReference type="CDD" id="cd01918">
    <property type="entry name" value="HprK_C"/>
    <property type="match status" value="1"/>
</dbReference>
<evidence type="ECO:0000256" key="7">
    <source>
        <dbReference type="ARBA" id="ARBA00022840"/>
    </source>
</evidence>
<evidence type="ECO:0000256" key="10">
    <source>
        <dbReference type="HAMAP-Rule" id="MF_01249"/>
    </source>
</evidence>
<evidence type="ECO:0000256" key="1">
    <source>
        <dbReference type="ARBA" id="ARBA00001120"/>
    </source>
</evidence>
<reference evidence="13 14" key="1">
    <citation type="submission" date="2021-01" db="EMBL/GenBank/DDBJ databases">
        <title>Genomic Encyclopedia of Type Strains, Phase IV (KMG-IV): sequencing the most valuable type-strain genomes for metagenomic binning, comparative biology and taxonomic classification.</title>
        <authorList>
            <person name="Goeker M."/>
        </authorList>
    </citation>
    <scope>NUCLEOTIDE SEQUENCE [LARGE SCALE GENOMIC DNA]</scope>
    <source>
        <strain evidence="13 14">DSM 25890</strain>
    </source>
</reference>
<keyword evidence="10" id="KW-0479">Metal-binding</keyword>
<evidence type="ECO:0000256" key="9">
    <source>
        <dbReference type="ARBA" id="ARBA00047657"/>
    </source>
</evidence>
<dbReference type="InterPro" id="IPR011104">
    <property type="entry name" value="Hpr_kin/Pase_C"/>
</dbReference>
<dbReference type="Proteomes" id="UP001314796">
    <property type="component" value="Unassembled WGS sequence"/>
</dbReference>
<dbReference type="Gene3D" id="3.40.1390.20">
    <property type="entry name" value="HprK N-terminal domain-like"/>
    <property type="match status" value="1"/>
</dbReference>
<keyword evidence="14" id="KW-1185">Reference proteome</keyword>
<evidence type="ECO:0000256" key="3">
    <source>
        <dbReference type="ARBA" id="ARBA00022527"/>
    </source>
</evidence>
<dbReference type="InterPro" id="IPR011126">
    <property type="entry name" value="Hpr_kin/Pase_Hpr_N"/>
</dbReference>
<feature type="binding site" evidence="10">
    <location>
        <position position="209"/>
    </location>
    <ligand>
        <name>Mg(2+)</name>
        <dbReference type="ChEBI" id="CHEBI:18420"/>
    </ligand>
</feature>
<feature type="binding site" evidence="10">
    <location>
        <position position="167"/>
    </location>
    <ligand>
        <name>Mg(2+)</name>
        <dbReference type="ChEBI" id="CHEBI:18420"/>
    </ligand>
</feature>
<dbReference type="Pfam" id="PF07475">
    <property type="entry name" value="Hpr_kinase_C"/>
    <property type="match status" value="1"/>
</dbReference>
<feature type="domain" description="HPr(Ser) kinase/phosphorylase N-terminal" evidence="11">
    <location>
        <begin position="11"/>
        <end position="134"/>
    </location>
</feature>
<dbReference type="SUPFAM" id="SSF75138">
    <property type="entry name" value="HprK N-terminal domain-like"/>
    <property type="match status" value="1"/>
</dbReference>
<feature type="active site" evidence="10">
    <location>
        <position position="166"/>
    </location>
</feature>
<name>A0ABS2NMT4_9FIRM</name>
<dbReference type="EMBL" id="JAFBEE010000003">
    <property type="protein sequence ID" value="MBM7614231.1"/>
    <property type="molecule type" value="Genomic_DNA"/>
</dbReference>
<dbReference type="SUPFAM" id="SSF53795">
    <property type="entry name" value="PEP carboxykinase-like"/>
    <property type="match status" value="1"/>
</dbReference>
<comment type="caution">
    <text evidence="13">The sequence shown here is derived from an EMBL/GenBank/DDBJ whole genome shotgun (WGS) entry which is preliminary data.</text>
</comment>
<evidence type="ECO:0000313" key="13">
    <source>
        <dbReference type="EMBL" id="MBM7614231.1"/>
    </source>
</evidence>
<keyword evidence="5 10" id="KW-0547">Nucleotide-binding</keyword>
<dbReference type="InterPro" id="IPR003755">
    <property type="entry name" value="HPr(Ser)_kin/Pase"/>
</dbReference>
<comment type="domain">
    <text evidence="10">The Walker A ATP-binding motif also binds Pi and PPi.</text>
</comment>
<dbReference type="InterPro" id="IPR028979">
    <property type="entry name" value="Ser_kin/Pase_Hpr-like_N_sf"/>
</dbReference>
<keyword evidence="3 10" id="KW-0723">Serine/threonine-protein kinase</keyword>
<feature type="active site" evidence="10">
    <location>
        <position position="250"/>
    </location>
</feature>
<dbReference type="PANTHER" id="PTHR30305:SF1">
    <property type="entry name" value="HPR KINASE_PHOSPHORYLASE"/>
    <property type="match status" value="1"/>
</dbReference>
<evidence type="ECO:0000256" key="4">
    <source>
        <dbReference type="ARBA" id="ARBA00022679"/>
    </source>
</evidence>
<dbReference type="InterPro" id="IPR027417">
    <property type="entry name" value="P-loop_NTPase"/>
</dbReference>
<dbReference type="GO" id="GO:0016301">
    <property type="term" value="F:kinase activity"/>
    <property type="evidence" value="ECO:0007669"/>
    <property type="project" value="UniProtKB-KW"/>
</dbReference>
<comment type="catalytic activity">
    <reaction evidence="9 10">
        <text>[HPr protein]-O-phospho-L-serine + phosphate + H(+) = [HPr protein]-L-serine + diphosphate</text>
        <dbReference type="Rhea" id="RHEA:46604"/>
        <dbReference type="Rhea" id="RHEA-COMP:11602"/>
        <dbReference type="Rhea" id="RHEA-COMP:11603"/>
        <dbReference type="ChEBI" id="CHEBI:15378"/>
        <dbReference type="ChEBI" id="CHEBI:29999"/>
        <dbReference type="ChEBI" id="CHEBI:33019"/>
        <dbReference type="ChEBI" id="CHEBI:43474"/>
        <dbReference type="ChEBI" id="CHEBI:83421"/>
    </reaction>
</comment>
<feature type="region of interest" description="Important for the catalytic mechanism of both phosphorylation and dephosphorylation" evidence="10">
    <location>
        <begin position="208"/>
        <end position="217"/>
    </location>
</feature>
<keyword evidence="7 10" id="KW-0067">ATP-binding</keyword>
<comment type="catalytic activity">
    <reaction evidence="1 10">
        <text>[HPr protein]-L-serine + ATP = [HPr protein]-O-phospho-L-serine + ADP + H(+)</text>
        <dbReference type="Rhea" id="RHEA:46600"/>
        <dbReference type="Rhea" id="RHEA-COMP:11602"/>
        <dbReference type="Rhea" id="RHEA-COMP:11603"/>
        <dbReference type="ChEBI" id="CHEBI:15378"/>
        <dbReference type="ChEBI" id="CHEBI:29999"/>
        <dbReference type="ChEBI" id="CHEBI:30616"/>
        <dbReference type="ChEBI" id="CHEBI:83421"/>
        <dbReference type="ChEBI" id="CHEBI:456216"/>
    </reaction>
</comment>
<protein>
    <recommendedName>
        <fullName evidence="10">HPr kinase/phosphorylase</fullName>
        <shortName evidence="10">HPrK/P</shortName>
        <ecNumber evidence="10">2.7.11.-</ecNumber>
        <ecNumber evidence="10">2.7.4.-</ecNumber>
    </recommendedName>
    <alternativeName>
        <fullName evidence="10">HPr(Ser) kinase/phosphorylase</fullName>
    </alternativeName>
</protein>
<sequence>MTNGDNRVKSITVKKMIEDLKLEEINCPPNEIRYITTTELNRPGIQLAGFFHYFAYERIQLIGKVEHYYLNTLSPELRQERFDRLLSYDLPCIIISRDLEVHDEMLVAAEKYKRKILRSSHNTTKLISKLVNYLEDKLAPTVTLHGVLMDIYGVGILITGKSGIGKSETAVELIKRGHLLVADDSVEIKKIGNEVLIGTAPELIRHMMEVRGIGLMDIKSLFGVGAIKEQTQIDMVVHLEEWDSEKAYDRLGLEDNHREILEIKVNEVVIPIKPARNIALLIEVAARNCRQKEMGYHAAKEFDKRLMDQLSRQE</sequence>
<evidence type="ECO:0000259" key="12">
    <source>
        <dbReference type="Pfam" id="PF07475"/>
    </source>
</evidence>
<keyword evidence="10" id="KW-0119">Carbohydrate metabolism</keyword>
<evidence type="ECO:0000256" key="8">
    <source>
        <dbReference type="ARBA" id="ARBA00023268"/>
    </source>
</evidence>
<proteinExistence type="inferred from homology"/>
<feature type="region of interest" description="Important for the catalytic mechanism of dephosphorylation" evidence="10">
    <location>
        <begin position="271"/>
        <end position="276"/>
    </location>
</feature>
<dbReference type="EC" id="2.7.4.-" evidence="10"/>
<evidence type="ECO:0000259" key="11">
    <source>
        <dbReference type="Pfam" id="PF02603"/>
    </source>
</evidence>
<feature type="domain" description="HPr kinase/phosphorylase C-terminal" evidence="12">
    <location>
        <begin position="137"/>
        <end position="305"/>
    </location>
</feature>
<feature type="binding site" evidence="10">
    <location>
        <begin position="160"/>
        <end position="167"/>
    </location>
    <ligand>
        <name>ATP</name>
        <dbReference type="ChEBI" id="CHEBI:30616"/>
    </ligand>
</feature>
<feature type="active site" evidence="10">
    <location>
        <position position="145"/>
    </location>
</feature>
<organism evidence="13 14">
    <name type="scientific">Alkaliphilus hydrothermalis</name>
    <dbReference type="NCBI Taxonomy" id="1482730"/>
    <lineage>
        <taxon>Bacteria</taxon>
        <taxon>Bacillati</taxon>
        <taxon>Bacillota</taxon>
        <taxon>Clostridia</taxon>
        <taxon>Peptostreptococcales</taxon>
        <taxon>Natronincolaceae</taxon>
        <taxon>Alkaliphilus</taxon>
    </lineage>
</organism>